<accession>A0A6J4MTP5</accession>
<dbReference type="AlphaFoldDB" id="A0A6J4MTP5"/>
<reference evidence="2" key="1">
    <citation type="submission" date="2020-02" db="EMBL/GenBank/DDBJ databases">
        <authorList>
            <person name="Meier V. D."/>
        </authorList>
    </citation>
    <scope>NUCLEOTIDE SEQUENCE</scope>
    <source>
        <strain evidence="2">AVDCRST_MAG68</strain>
    </source>
</reference>
<name>A0A6J4MTP5_9BACT</name>
<sequence length="809" mass="87034">MISHRDTEAQRSVRLCASVSLCEPTKTAARLSLRGARASRNGGRREPPGVEFARNCAEMRGGHPTCPWEGIPASTSPARHSRGAATPARGSRLTLTQEAPMSDHYAELGSDGIYGHVTRFVANHVAPRPPGLVPYRVPTDAQLTAMAGVLRALLACDAAKARKRLDSYNTAPGVAAPIDYVVRQYRDPGTTHTYMVLEERCVSDSTRTRAHGWGMYVVAPRSASTVVVEVPHPVADLHTEILGLETFFGADARALFVAGAHRYSIDGELADVAHQENTVFHAAHIAATLELRGGVAQVHGFDDPEIKEEVVLSRGRTDPSKLVLDLGPRLKDAGFSSTNTGKLLGTTNTQGNYTNAQPGALAADSPHFHFLHVEASRAVRDSVTRRKALGRALGAGVAAYEAGKPRTYLGFDTQYYPGDAVMRAWAAGSPLRFHGYYLEGTPGDEIPGFPPRAADAPFAREPGWKPEMSWKGRWRTLADMGWRPIPIYYGLQFAPENNPSPRTTEDMSRMKPGQGTLHGAQAVRIAAGEDLPDGAILFLDIEDGTNLDAKVLGPTDTANLAKFNTYIHEWLNEVATSEYRPGVYCGPLVAPSLGRSDVAYWVHNLACKPSKGCTVEQIPPPEECGFAAARVWQYAQSTSKGLPEGAGGCGNYDESTGQCTVSFGTKDFFSVPVDLNSAASLNPANAEPESEIPKPIPTVPWRPIKWIPIWLELTAPSSDGKVLIRIRNPGVPGGVWRSIPIVAPPIPPRTSLADRLLDGIVDVASAAGVWLISGLGSGAPDAARFQDASDRIITNRVGSLMNIPSDRTR</sequence>
<dbReference type="Gene3D" id="3.20.20.80">
    <property type="entry name" value="Glycosidases"/>
    <property type="match status" value="1"/>
</dbReference>
<dbReference type="Pfam" id="PF08924">
    <property type="entry name" value="Rv2525c_GlyHyd-like"/>
    <property type="match status" value="1"/>
</dbReference>
<feature type="domain" description="Rv2525c-like glycoside hydrolase-like" evidence="1">
    <location>
        <begin position="473"/>
        <end position="591"/>
    </location>
</feature>
<proteinExistence type="predicted"/>
<gene>
    <name evidence="2" type="ORF">AVDCRST_MAG68-5201</name>
</gene>
<dbReference type="SUPFAM" id="SSF51445">
    <property type="entry name" value="(Trans)glycosidases"/>
    <property type="match status" value="1"/>
</dbReference>
<evidence type="ECO:0000259" key="1">
    <source>
        <dbReference type="Pfam" id="PF08924"/>
    </source>
</evidence>
<protein>
    <recommendedName>
        <fullName evidence="1">Rv2525c-like glycoside hydrolase-like domain-containing protein</fullName>
    </recommendedName>
</protein>
<dbReference type="InterPro" id="IPR015020">
    <property type="entry name" value="Rv2525c-like_Glyco_Hydro-like"/>
</dbReference>
<dbReference type="InterPro" id="IPR017853">
    <property type="entry name" value="GH"/>
</dbReference>
<organism evidence="2">
    <name type="scientific">uncultured Gemmatimonadota bacterium</name>
    <dbReference type="NCBI Taxonomy" id="203437"/>
    <lineage>
        <taxon>Bacteria</taxon>
        <taxon>Pseudomonadati</taxon>
        <taxon>Gemmatimonadota</taxon>
        <taxon>environmental samples</taxon>
    </lineage>
</organism>
<dbReference type="EMBL" id="CADCTW010000231">
    <property type="protein sequence ID" value="CAA9368421.1"/>
    <property type="molecule type" value="Genomic_DNA"/>
</dbReference>
<evidence type="ECO:0000313" key="2">
    <source>
        <dbReference type="EMBL" id="CAA9368421.1"/>
    </source>
</evidence>